<dbReference type="EMBL" id="ML012241">
    <property type="protein sequence ID" value="RKO95290.1"/>
    <property type="molecule type" value="Genomic_DNA"/>
</dbReference>
<dbReference type="Gene3D" id="2.30.30.40">
    <property type="entry name" value="SH3 Domains"/>
    <property type="match status" value="1"/>
</dbReference>
<sequence length="104" mass="10851">MSSTHGSPGIAPGADPAAAHAAAPSNAPPDAPPASAPASARDGKYIVIAPYVPAHSDEIKLAVGDQIVILHMYDDGWVLGRNDTTSAIGLLPHNFLTPRHDRWR</sequence>
<accession>A0A4P9WV68</accession>
<dbReference type="InterPro" id="IPR036028">
    <property type="entry name" value="SH3-like_dom_sf"/>
</dbReference>
<feature type="domain" description="SH3" evidence="4">
    <location>
        <begin position="40"/>
        <end position="101"/>
    </location>
</feature>
<evidence type="ECO:0000256" key="2">
    <source>
        <dbReference type="PROSITE-ProRule" id="PRU00192"/>
    </source>
</evidence>
<protein>
    <recommendedName>
        <fullName evidence="4">SH3 domain-containing protein</fullName>
    </recommendedName>
</protein>
<feature type="compositionally biased region" description="Low complexity" evidence="3">
    <location>
        <begin position="1"/>
        <end position="25"/>
    </location>
</feature>
<dbReference type="Pfam" id="PF14604">
    <property type="entry name" value="SH3_9"/>
    <property type="match status" value="1"/>
</dbReference>
<dbReference type="SMART" id="SM00326">
    <property type="entry name" value="SH3"/>
    <property type="match status" value="1"/>
</dbReference>
<dbReference type="Proteomes" id="UP000268535">
    <property type="component" value="Unassembled WGS sequence"/>
</dbReference>
<reference evidence="6" key="1">
    <citation type="journal article" date="2018" name="Nat. Microbiol.">
        <title>Leveraging single-cell genomics to expand the fungal tree of life.</title>
        <authorList>
            <person name="Ahrendt S.R."/>
            <person name="Quandt C.A."/>
            <person name="Ciobanu D."/>
            <person name="Clum A."/>
            <person name="Salamov A."/>
            <person name="Andreopoulos B."/>
            <person name="Cheng J.F."/>
            <person name="Woyke T."/>
            <person name="Pelin A."/>
            <person name="Henrissat B."/>
            <person name="Reynolds N.K."/>
            <person name="Benny G.L."/>
            <person name="Smith M.E."/>
            <person name="James T.Y."/>
            <person name="Grigoriev I.V."/>
        </authorList>
    </citation>
    <scope>NUCLEOTIDE SEQUENCE [LARGE SCALE GENOMIC DNA]</scope>
    <source>
        <strain evidence="6">ATCC 52028</strain>
    </source>
</reference>
<evidence type="ECO:0000259" key="4">
    <source>
        <dbReference type="PROSITE" id="PS50002"/>
    </source>
</evidence>
<proteinExistence type="predicted"/>
<dbReference type="AlphaFoldDB" id="A0A4P9WV68"/>
<evidence type="ECO:0000256" key="3">
    <source>
        <dbReference type="SAM" id="MobiDB-lite"/>
    </source>
</evidence>
<evidence type="ECO:0000256" key="1">
    <source>
        <dbReference type="ARBA" id="ARBA00022443"/>
    </source>
</evidence>
<gene>
    <name evidence="5" type="ORF">CAUPRSCDRAFT_13000</name>
</gene>
<evidence type="ECO:0000313" key="5">
    <source>
        <dbReference type="EMBL" id="RKO95290.1"/>
    </source>
</evidence>
<name>A0A4P9WV68_9FUNG</name>
<feature type="compositionally biased region" description="Pro residues" evidence="3">
    <location>
        <begin position="26"/>
        <end position="35"/>
    </location>
</feature>
<organism evidence="5 6">
    <name type="scientific">Caulochytrium protostelioides</name>
    <dbReference type="NCBI Taxonomy" id="1555241"/>
    <lineage>
        <taxon>Eukaryota</taxon>
        <taxon>Fungi</taxon>
        <taxon>Fungi incertae sedis</taxon>
        <taxon>Chytridiomycota</taxon>
        <taxon>Chytridiomycota incertae sedis</taxon>
        <taxon>Chytridiomycetes</taxon>
        <taxon>Caulochytriales</taxon>
        <taxon>Caulochytriaceae</taxon>
        <taxon>Caulochytrium</taxon>
    </lineage>
</organism>
<evidence type="ECO:0000313" key="6">
    <source>
        <dbReference type="Proteomes" id="UP000268535"/>
    </source>
</evidence>
<dbReference type="SUPFAM" id="SSF50044">
    <property type="entry name" value="SH3-domain"/>
    <property type="match status" value="1"/>
</dbReference>
<keyword evidence="1 2" id="KW-0728">SH3 domain</keyword>
<dbReference type="PROSITE" id="PS50002">
    <property type="entry name" value="SH3"/>
    <property type="match status" value="1"/>
</dbReference>
<feature type="region of interest" description="Disordered" evidence="3">
    <location>
        <begin position="1"/>
        <end position="39"/>
    </location>
</feature>
<dbReference type="InterPro" id="IPR001452">
    <property type="entry name" value="SH3_domain"/>
</dbReference>